<proteinExistence type="predicted"/>
<keyword evidence="2" id="KW-1185">Reference proteome</keyword>
<organism evidence="1 2">
    <name type="scientific">Draconibacterium aestuarii</name>
    <dbReference type="NCBI Taxonomy" id="2998507"/>
    <lineage>
        <taxon>Bacteria</taxon>
        <taxon>Pseudomonadati</taxon>
        <taxon>Bacteroidota</taxon>
        <taxon>Bacteroidia</taxon>
        <taxon>Marinilabiliales</taxon>
        <taxon>Prolixibacteraceae</taxon>
        <taxon>Draconibacterium</taxon>
    </lineage>
</organism>
<sequence>MRKSNINLIYEGLAVKNPQFKERGFDAFSQDMKDYPINSEVKHQSILFCPIQ</sequence>
<evidence type="ECO:0000313" key="1">
    <source>
        <dbReference type="EMBL" id="MCY1719582.1"/>
    </source>
</evidence>
<name>A0A9X3F4B0_9BACT</name>
<dbReference type="AlphaFoldDB" id="A0A9X3F4B0"/>
<gene>
    <name evidence="1" type="ORF">OU798_04475</name>
</gene>
<dbReference type="RefSeq" id="WP_343331920.1">
    <property type="nucleotide sequence ID" value="NZ_JAPOHD010000008.1"/>
</dbReference>
<evidence type="ECO:0000313" key="2">
    <source>
        <dbReference type="Proteomes" id="UP001145087"/>
    </source>
</evidence>
<comment type="caution">
    <text evidence="1">The sequence shown here is derived from an EMBL/GenBank/DDBJ whole genome shotgun (WGS) entry which is preliminary data.</text>
</comment>
<dbReference type="Proteomes" id="UP001145087">
    <property type="component" value="Unassembled WGS sequence"/>
</dbReference>
<protein>
    <submittedName>
        <fullName evidence="1">Uncharacterized protein</fullName>
    </submittedName>
</protein>
<dbReference type="EMBL" id="JAPOHD010000008">
    <property type="protein sequence ID" value="MCY1719582.1"/>
    <property type="molecule type" value="Genomic_DNA"/>
</dbReference>
<accession>A0A9X3F4B0</accession>
<reference evidence="1" key="1">
    <citation type="submission" date="2022-11" db="EMBL/GenBank/DDBJ databases">
        <title>Marilongibacter aestuarii gen. nov., sp. nov., isolated from tidal flat sediment.</title>
        <authorList>
            <person name="Jiayan W."/>
        </authorList>
    </citation>
    <scope>NUCLEOTIDE SEQUENCE</scope>
    <source>
        <strain evidence="1">Z1-6</strain>
    </source>
</reference>